<dbReference type="AlphaFoldDB" id="A0A084U4S9"/>
<dbReference type="EMBL" id="AWQU01000037">
    <property type="protein sequence ID" value="KFB07965.1"/>
    <property type="molecule type" value="Genomic_DNA"/>
</dbReference>
<evidence type="ECO:0000313" key="13">
    <source>
        <dbReference type="EMBL" id="KFB07965.1"/>
    </source>
</evidence>
<dbReference type="Gene3D" id="3.90.1570.50">
    <property type="match status" value="1"/>
</dbReference>
<dbReference type="InterPro" id="IPR022625">
    <property type="entry name" value="TypeI_RM_Rsu_C"/>
</dbReference>
<evidence type="ECO:0000256" key="9">
    <source>
        <dbReference type="ARBA" id="ARBA00022840"/>
    </source>
</evidence>
<evidence type="ECO:0000259" key="12">
    <source>
        <dbReference type="PROSITE" id="PS51192"/>
    </source>
</evidence>
<keyword evidence="14" id="KW-1185">Reference proteome</keyword>
<dbReference type="Pfam" id="PF04313">
    <property type="entry name" value="HSDR_N"/>
    <property type="match status" value="1"/>
</dbReference>
<keyword evidence="10 11" id="KW-0238">DNA-binding</keyword>
<evidence type="ECO:0000256" key="3">
    <source>
        <dbReference type="ARBA" id="ARBA00011296"/>
    </source>
</evidence>
<evidence type="ECO:0000256" key="1">
    <source>
        <dbReference type="ARBA" id="ARBA00000851"/>
    </source>
</evidence>
<dbReference type="NCBIfam" id="TIGR00348">
    <property type="entry name" value="hsdR"/>
    <property type="match status" value="1"/>
</dbReference>
<sequence>MNYYVESENSLEEKLIEKLKELGYSDRTNDIKDVNDVNRNIKHHLERLNSNELNNISLDENDFQKFVIDKINNSTVFENAKRFRDHFLIQKNNNRNYRLSCFDKNNINNNVFEFSRQIIHKNKNDLIKGNSRSDLTIFLNGFPVVQIELKKKSVDVMDAYKQIIRYKDQVFDFNIFKIVQIFIISNDVITKYCSNNDSTSNKNFNSTKNLFNWTDENNAISTNVVEFAESFLNTDTLFKMISNYMVINEKDKRLMILRPYQFYAVESIIKKIDDTNSFNETIENIDERNKLNGFIWHATGSGKTLTSFKTVQVLESRKDIDKVIFLVDRLDLNNQTTEEFQKFLGENWDEIEDVENIRDLTNQLKDPNKRMIVTTMQKMDRLIKKEKNLDKNKNIIFIIDECHRSQFGDMHKLLRKTFSKSRMFGFTGTPIFAHNNKNFMTTDQIFGECLHKYLMKHAINDRNVLGFLIEYVKGPKEKLTIGNDIEAESLDLEEFFKSDNYMDKIVDFIAKNNEYKTINNYFKSMLVVKDIESAVKYYWKFREKYPDINVATLFTSSNDENINDERLEKEKAKNAKLELSKIINDYNQIYNDANCSIDDFKGYSTNVQNKLKEQSTTIQIIIVVRMLTTGFDSQWINTIYLDKTLKGYELIQTISRANRTSISSKTTANVVSFRTFKKDVDDALCLYNSEKSADAIYVKDSLDELYKKINSCIKQIKDRWPTHSDIANETSEIQQKDFVVLMKELNKILLLAKNFIEYDDKKINISPNELENYRQIQIEIYRKNKKDTNKVSVLDSIDFELEIFKVDEINNDYIFNTLEKLKSKYLDKEEFLFKVEKIIEKIRKEGISSKSKLIEMFINEWKEKMLQEDIDWKDKNISDAYNEFKIKKVENKIFEYAKEHNLDYPMMWEIIVKKTRENKPIEFYREEIKKTIKEKLGFLERKKLSDEIESFLISIDDEYYFENFLYLRKSEVI</sequence>
<dbReference type="Gene3D" id="1.20.58.910">
    <property type="match status" value="1"/>
</dbReference>
<evidence type="ECO:0000313" key="14">
    <source>
        <dbReference type="Proteomes" id="UP000028523"/>
    </source>
</evidence>
<dbReference type="Gene3D" id="3.40.50.300">
    <property type="entry name" value="P-loop containing nucleotide triphosphate hydrolases"/>
    <property type="match status" value="2"/>
</dbReference>
<dbReference type="InterPro" id="IPR007409">
    <property type="entry name" value="Restrct_endonuc_type1_HsdR_N"/>
</dbReference>
<feature type="domain" description="Helicase ATP-binding" evidence="12">
    <location>
        <begin position="284"/>
        <end position="448"/>
    </location>
</feature>
<keyword evidence="9 11" id="KW-0067">ATP-binding</keyword>
<dbReference type="InterPro" id="IPR004473">
    <property type="entry name" value="Restrct_endonuc_typeI_HsdR"/>
</dbReference>
<dbReference type="GO" id="GO:0003677">
    <property type="term" value="F:DNA binding"/>
    <property type="evidence" value="ECO:0007669"/>
    <property type="project" value="UniProtKB-KW"/>
</dbReference>
<dbReference type="InterPro" id="IPR014001">
    <property type="entry name" value="Helicase_ATP-bd"/>
</dbReference>
<dbReference type="GO" id="GO:0009035">
    <property type="term" value="F:type I site-specific deoxyribonuclease activity"/>
    <property type="evidence" value="ECO:0007669"/>
    <property type="project" value="UniProtKB-EC"/>
</dbReference>
<keyword evidence="5 11" id="KW-0547">Nucleotide-binding</keyword>
<evidence type="ECO:0000256" key="8">
    <source>
        <dbReference type="ARBA" id="ARBA00022801"/>
    </source>
</evidence>
<evidence type="ECO:0000256" key="5">
    <source>
        <dbReference type="ARBA" id="ARBA00022741"/>
    </source>
</evidence>
<dbReference type="PANTHER" id="PTHR30195:SF16">
    <property type="entry name" value="TYPE I RESTRICTION ENZYME ENDONUCLEASE SUBUNIT"/>
    <property type="match status" value="1"/>
</dbReference>
<evidence type="ECO:0000256" key="10">
    <source>
        <dbReference type="ARBA" id="ARBA00023125"/>
    </source>
</evidence>
<dbReference type="RefSeq" id="WP_036451288.1">
    <property type="nucleotide sequence ID" value="NZ_AWQU01000037.1"/>
</dbReference>
<dbReference type="Pfam" id="PF12008">
    <property type="entry name" value="EcoR124_C"/>
    <property type="match status" value="1"/>
</dbReference>
<dbReference type="SMART" id="SM00487">
    <property type="entry name" value="DEXDc"/>
    <property type="match status" value="1"/>
</dbReference>
<dbReference type="PROSITE" id="PS51192">
    <property type="entry name" value="HELICASE_ATP_BIND_1"/>
    <property type="match status" value="1"/>
</dbReference>
<keyword evidence="8 11" id="KW-0378">Hydrolase</keyword>
<dbReference type="Pfam" id="PF18766">
    <property type="entry name" value="SWI2_SNF2"/>
    <property type="match status" value="1"/>
</dbReference>
<dbReference type="InterPro" id="IPR040980">
    <property type="entry name" value="SWI2_SNF2"/>
</dbReference>
<dbReference type="CDD" id="cd22332">
    <property type="entry name" value="HsdR_N"/>
    <property type="match status" value="1"/>
</dbReference>
<name>A0A084U4S9_MALIO</name>
<dbReference type="CDD" id="cd18030">
    <property type="entry name" value="DEXHc_RE_I_HsdR"/>
    <property type="match status" value="1"/>
</dbReference>
<evidence type="ECO:0000256" key="4">
    <source>
        <dbReference type="ARBA" id="ARBA00022722"/>
    </source>
</evidence>
<evidence type="ECO:0000256" key="2">
    <source>
        <dbReference type="ARBA" id="ARBA00008598"/>
    </source>
</evidence>
<dbReference type="GO" id="GO:0005524">
    <property type="term" value="F:ATP binding"/>
    <property type="evidence" value="ECO:0007669"/>
    <property type="project" value="UniProtKB-KW"/>
</dbReference>
<keyword evidence="4" id="KW-0540">Nuclease</keyword>
<comment type="caution">
    <text evidence="13">The sequence shown here is derived from an EMBL/GenBank/DDBJ whole genome shotgun (WGS) entry which is preliminary data.</text>
</comment>
<organism evidence="13 14">
    <name type="scientific">Malacoplasma iowae DK-CPA</name>
    <dbReference type="NCBI Taxonomy" id="1394179"/>
    <lineage>
        <taxon>Bacteria</taxon>
        <taxon>Bacillati</taxon>
        <taxon>Mycoplasmatota</taxon>
        <taxon>Mycoplasmoidales</taxon>
        <taxon>Mycoplasmoidaceae</taxon>
        <taxon>Malacoplasma</taxon>
    </lineage>
</organism>
<proteinExistence type="inferred from homology"/>
<dbReference type="InterPro" id="IPR051268">
    <property type="entry name" value="Type-I_R_enzyme_R_subunit"/>
</dbReference>
<dbReference type="Pfam" id="PF22679">
    <property type="entry name" value="T1R_D3-like"/>
    <property type="match status" value="1"/>
</dbReference>
<dbReference type="EC" id="3.1.21.3" evidence="11"/>
<keyword evidence="7" id="KW-0255">Endonuclease</keyword>
<keyword evidence="6 11" id="KW-0680">Restriction system</keyword>
<comment type="subunit">
    <text evidence="3 11">The type I restriction/modification system is composed of three polypeptides R, M and S.</text>
</comment>
<protein>
    <recommendedName>
        <fullName evidence="11">Type I restriction enzyme endonuclease subunit</fullName>
        <shortName evidence="11">R protein</shortName>
        <ecNumber evidence="11">3.1.21.3</ecNumber>
    </recommendedName>
</protein>
<comment type="catalytic activity">
    <reaction evidence="1 11">
        <text>Endonucleolytic cleavage of DNA to give random double-stranded fragments with terminal 5'-phosphates, ATP is simultaneously hydrolyzed.</text>
        <dbReference type="EC" id="3.1.21.3"/>
    </reaction>
</comment>
<evidence type="ECO:0000256" key="7">
    <source>
        <dbReference type="ARBA" id="ARBA00022759"/>
    </source>
</evidence>
<dbReference type="Proteomes" id="UP000028523">
    <property type="component" value="Unassembled WGS sequence"/>
</dbReference>
<gene>
    <name evidence="13" type="primary">hsdR</name>
    <name evidence="13" type="ORF">P271_831</name>
</gene>
<dbReference type="InterPro" id="IPR027417">
    <property type="entry name" value="P-loop_NTPase"/>
</dbReference>
<dbReference type="PANTHER" id="PTHR30195">
    <property type="entry name" value="TYPE I SITE-SPECIFIC DEOXYRIBONUCLEASE PROTEIN SUBUNIT M AND R"/>
    <property type="match status" value="1"/>
</dbReference>
<accession>A0A084U4S9</accession>
<dbReference type="GO" id="GO:0009307">
    <property type="term" value="P:DNA restriction-modification system"/>
    <property type="evidence" value="ECO:0007669"/>
    <property type="project" value="UniProtKB-KW"/>
</dbReference>
<comment type="similarity">
    <text evidence="2 11">Belongs to the HsdR family.</text>
</comment>
<evidence type="ECO:0000256" key="11">
    <source>
        <dbReference type="RuleBase" id="RU364115"/>
    </source>
</evidence>
<reference evidence="13 14" key="1">
    <citation type="journal article" date="2014" name="PLoS ONE">
        <title>Reduction of Hydrogen Peroxide Accumulation and Toxicity by a Catalase from Mycoplasma iowae.</title>
        <authorList>
            <person name="Pritchard R.E."/>
            <person name="Prassinos A.J."/>
            <person name="Osborne J.D."/>
            <person name="Raviv Z."/>
            <person name="Balish M.F."/>
        </authorList>
    </citation>
    <scope>NUCLEOTIDE SEQUENCE [LARGE SCALE GENOMIC DNA]</scope>
    <source>
        <strain evidence="13 14">DK-CPA</strain>
    </source>
</reference>
<dbReference type="SUPFAM" id="SSF52540">
    <property type="entry name" value="P-loop containing nucleoside triphosphate hydrolases"/>
    <property type="match status" value="2"/>
</dbReference>
<evidence type="ECO:0000256" key="6">
    <source>
        <dbReference type="ARBA" id="ARBA00022747"/>
    </source>
</evidence>
<dbReference type="InterPro" id="IPR055180">
    <property type="entry name" value="HsdR_RecA-like_helicase_dom_2"/>
</dbReference>
<comment type="function">
    <text evidence="11">Subunit R is required for both nuclease and ATPase activities, but not for modification.</text>
</comment>